<comment type="subcellular location">
    <subcellularLocation>
        <location evidence="1">Nucleus</location>
    </subcellularLocation>
</comment>
<proteinExistence type="inferred from homology"/>
<dbReference type="GO" id="GO:0000408">
    <property type="term" value="C:EKC/KEOPS complex"/>
    <property type="evidence" value="ECO:0007669"/>
    <property type="project" value="TreeGrafter"/>
</dbReference>
<organism evidence="9 10">
    <name type="scientific">Pichia kluyveri</name>
    <name type="common">Yeast</name>
    <dbReference type="NCBI Taxonomy" id="36015"/>
    <lineage>
        <taxon>Eukaryota</taxon>
        <taxon>Fungi</taxon>
        <taxon>Dikarya</taxon>
        <taxon>Ascomycota</taxon>
        <taxon>Saccharomycotina</taxon>
        <taxon>Pichiomycetes</taxon>
        <taxon>Pichiales</taxon>
        <taxon>Pichiaceae</taxon>
        <taxon>Pichia</taxon>
    </lineage>
</organism>
<comment type="similarity">
    <text evidence="2 8">Belongs to the CGI121/TPRKB family.</text>
</comment>
<evidence type="ECO:0000256" key="5">
    <source>
        <dbReference type="ARBA" id="ARBA00022694"/>
    </source>
</evidence>
<evidence type="ECO:0000256" key="1">
    <source>
        <dbReference type="ARBA" id="ARBA00004123"/>
    </source>
</evidence>
<sequence>MSSAIPFREIEVPVYKKYKAVCFLASNVKNCQEIKENLIKANKDYDYGFLNAKNVVSLEQLYSGFYKTVMSQHDGNMKSRTLHTELIYSLSPFKNIMDCLNKFGISKDSNSILIVKIVESETLNNYFIKTQQENLKSIIDGEFLEITDDSLQEITDIKALEKNYKLKIRSTKLENNWPSISRNLVSITHLKGL</sequence>
<keyword evidence="5" id="KW-0819">tRNA processing</keyword>
<evidence type="ECO:0000256" key="4">
    <source>
        <dbReference type="ARBA" id="ARBA00016009"/>
    </source>
</evidence>
<dbReference type="InterPro" id="IPR013926">
    <property type="entry name" value="CGI121/TPRKB"/>
</dbReference>
<evidence type="ECO:0000256" key="2">
    <source>
        <dbReference type="ARBA" id="ARBA00005546"/>
    </source>
</evidence>
<evidence type="ECO:0000256" key="8">
    <source>
        <dbReference type="RuleBase" id="RU004398"/>
    </source>
</evidence>
<keyword evidence="6 8" id="KW-0539">Nucleus</keyword>
<name>A0AAV5RCQ5_PICKL</name>
<gene>
    <name evidence="9" type="ORF">DAPK24_049770</name>
</gene>
<evidence type="ECO:0000256" key="7">
    <source>
        <dbReference type="ARBA" id="ARBA00025043"/>
    </source>
</evidence>
<dbReference type="Gene3D" id="3.30.2380.10">
    <property type="entry name" value="CGI121/TPRKB"/>
    <property type="match status" value="1"/>
</dbReference>
<evidence type="ECO:0000256" key="6">
    <source>
        <dbReference type="ARBA" id="ARBA00023242"/>
    </source>
</evidence>
<dbReference type="PANTHER" id="PTHR15840">
    <property type="entry name" value="CGI-121 FAMILY MEMBER"/>
    <property type="match status" value="1"/>
</dbReference>
<dbReference type="PANTHER" id="PTHR15840:SF10">
    <property type="entry name" value="EKC_KEOPS COMPLEX SUBUNIT TPRKB"/>
    <property type="match status" value="1"/>
</dbReference>
<evidence type="ECO:0000256" key="3">
    <source>
        <dbReference type="ARBA" id="ARBA00015316"/>
    </source>
</evidence>
<accession>A0AAV5RCQ5</accession>
<evidence type="ECO:0000313" key="9">
    <source>
        <dbReference type="EMBL" id="GMM48379.1"/>
    </source>
</evidence>
<reference evidence="9 10" key="1">
    <citation type="journal article" date="2023" name="Elife">
        <title>Identification of key yeast species and microbe-microbe interactions impacting larval growth of Drosophila in the wild.</title>
        <authorList>
            <person name="Mure A."/>
            <person name="Sugiura Y."/>
            <person name="Maeda R."/>
            <person name="Honda K."/>
            <person name="Sakurai N."/>
            <person name="Takahashi Y."/>
            <person name="Watada M."/>
            <person name="Katoh T."/>
            <person name="Gotoh A."/>
            <person name="Gotoh Y."/>
            <person name="Taniguchi I."/>
            <person name="Nakamura K."/>
            <person name="Hayashi T."/>
            <person name="Katayama T."/>
            <person name="Uemura T."/>
            <person name="Hattori Y."/>
        </authorList>
    </citation>
    <scope>NUCLEOTIDE SEQUENCE [LARGE SCALE GENOMIC DNA]</scope>
    <source>
        <strain evidence="9 10">PK-24</strain>
    </source>
</reference>
<dbReference type="Pfam" id="PF08617">
    <property type="entry name" value="CGI-121"/>
    <property type="match status" value="1"/>
</dbReference>
<dbReference type="SUPFAM" id="SSF143870">
    <property type="entry name" value="PF0523-like"/>
    <property type="match status" value="1"/>
</dbReference>
<comment type="caution">
    <text evidence="9">The sequence shown here is derived from an EMBL/GenBank/DDBJ whole genome shotgun (WGS) entry which is preliminary data.</text>
</comment>
<dbReference type="GO" id="GO:0005634">
    <property type="term" value="C:nucleus"/>
    <property type="evidence" value="ECO:0007669"/>
    <property type="project" value="UniProtKB-SubCell"/>
</dbReference>
<dbReference type="AlphaFoldDB" id="A0AAV5RCQ5"/>
<dbReference type="Proteomes" id="UP001378960">
    <property type="component" value="Unassembled WGS sequence"/>
</dbReference>
<dbReference type="EMBL" id="BTGB01000009">
    <property type="protein sequence ID" value="GMM48379.1"/>
    <property type="molecule type" value="Genomic_DNA"/>
</dbReference>
<dbReference type="GO" id="GO:0002949">
    <property type="term" value="P:tRNA threonylcarbamoyladenosine modification"/>
    <property type="evidence" value="ECO:0007669"/>
    <property type="project" value="TreeGrafter"/>
</dbReference>
<dbReference type="GO" id="GO:0005829">
    <property type="term" value="C:cytosol"/>
    <property type="evidence" value="ECO:0007669"/>
    <property type="project" value="TreeGrafter"/>
</dbReference>
<keyword evidence="10" id="KW-1185">Reference proteome</keyword>
<protein>
    <recommendedName>
        <fullName evidence="4">EKC/KEOPS complex subunit CGI121</fullName>
    </recommendedName>
    <alternativeName>
        <fullName evidence="3">EKC/KEOPS complex subunit cgi121</fullName>
    </alternativeName>
</protein>
<dbReference type="InterPro" id="IPR036504">
    <property type="entry name" value="CGI121/TPRKB_sf"/>
</dbReference>
<evidence type="ECO:0000313" key="10">
    <source>
        <dbReference type="Proteomes" id="UP001378960"/>
    </source>
</evidence>
<comment type="function">
    <text evidence="7">Component of the EKC/KEOPS complex that is required for the formation of a threonylcarbamoyl group on adenosine at position 37 (t(6)A37) in tRNAs that read codons beginning with adenine. The complex is probably involved in the transfer of the threonylcarbamoyl moiety of threonylcarbamoyl-AMP (TC-AMP) to the N6 group of A37. CGI121 acts as an allosteric effector that regulates the t(6)A activity of the complex. The EKC/KEOPS complex also promotes both telomere uncapping and telomere elongation. The complex is required for efficient recruitment of transcriptional coactivators. CGI121 is not required for tRNA modification.</text>
</comment>